<gene>
    <name evidence="2" type="ORF">TNCT_695681</name>
</gene>
<accession>A0A8X6F949</accession>
<protein>
    <submittedName>
        <fullName evidence="2">Uncharacterized protein</fullName>
    </submittedName>
</protein>
<evidence type="ECO:0000313" key="3">
    <source>
        <dbReference type="Proteomes" id="UP000887116"/>
    </source>
</evidence>
<reference evidence="2" key="1">
    <citation type="submission" date="2020-07" db="EMBL/GenBank/DDBJ databases">
        <title>Multicomponent nature underlies the extraordinary mechanical properties of spider dragline silk.</title>
        <authorList>
            <person name="Kono N."/>
            <person name="Nakamura H."/>
            <person name="Mori M."/>
            <person name="Yoshida Y."/>
            <person name="Ohtoshi R."/>
            <person name="Malay A.D."/>
            <person name="Moran D.A.P."/>
            <person name="Tomita M."/>
            <person name="Numata K."/>
            <person name="Arakawa K."/>
        </authorList>
    </citation>
    <scope>NUCLEOTIDE SEQUENCE</scope>
</reference>
<proteinExistence type="predicted"/>
<comment type="caution">
    <text evidence="2">The sequence shown here is derived from an EMBL/GenBank/DDBJ whole genome shotgun (WGS) entry which is preliminary data.</text>
</comment>
<feature type="region of interest" description="Disordered" evidence="1">
    <location>
        <begin position="72"/>
        <end position="94"/>
    </location>
</feature>
<dbReference type="EMBL" id="BMAO01021393">
    <property type="protein sequence ID" value="GFQ74168.1"/>
    <property type="molecule type" value="Genomic_DNA"/>
</dbReference>
<sequence>MARLTESIVLFPPFLGSSLGEFNYPLHRKTDDDKAVVTIKLFVDLAWEFRKLAVSAGISFLHGSESKLQATTSCDESNEDVKGLSISTDRTFSF</sequence>
<dbReference type="Proteomes" id="UP000887116">
    <property type="component" value="Unassembled WGS sequence"/>
</dbReference>
<evidence type="ECO:0000256" key="1">
    <source>
        <dbReference type="SAM" id="MobiDB-lite"/>
    </source>
</evidence>
<keyword evidence="3" id="KW-1185">Reference proteome</keyword>
<evidence type="ECO:0000313" key="2">
    <source>
        <dbReference type="EMBL" id="GFQ74168.1"/>
    </source>
</evidence>
<dbReference type="AlphaFoldDB" id="A0A8X6F949"/>
<feature type="compositionally biased region" description="Polar residues" evidence="1">
    <location>
        <begin position="85"/>
        <end position="94"/>
    </location>
</feature>
<organism evidence="2 3">
    <name type="scientific">Trichonephila clavata</name>
    <name type="common">Joro spider</name>
    <name type="synonym">Nephila clavata</name>
    <dbReference type="NCBI Taxonomy" id="2740835"/>
    <lineage>
        <taxon>Eukaryota</taxon>
        <taxon>Metazoa</taxon>
        <taxon>Ecdysozoa</taxon>
        <taxon>Arthropoda</taxon>
        <taxon>Chelicerata</taxon>
        <taxon>Arachnida</taxon>
        <taxon>Araneae</taxon>
        <taxon>Araneomorphae</taxon>
        <taxon>Entelegynae</taxon>
        <taxon>Araneoidea</taxon>
        <taxon>Nephilidae</taxon>
        <taxon>Trichonephila</taxon>
    </lineage>
</organism>
<name>A0A8X6F949_TRICU</name>